<gene>
    <name evidence="2" type="ORF">CEXT_501001</name>
</gene>
<dbReference type="AlphaFoldDB" id="A0AAV4M3Z7"/>
<name>A0AAV4M3Z7_CAEEX</name>
<feature type="region of interest" description="Disordered" evidence="1">
    <location>
        <begin position="1"/>
        <end position="21"/>
    </location>
</feature>
<evidence type="ECO:0000313" key="3">
    <source>
        <dbReference type="Proteomes" id="UP001054945"/>
    </source>
</evidence>
<organism evidence="2 3">
    <name type="scientific">Caerostris extrusa</name>
    <name type="common">Bark spider</name>
    <name type="synonym">Caerostris bankana</name>
    <dbReference type="NCBI Taxonomy" id="172846"/>
    <lineage>
        <taxon>Eukaryota</taxon>
        <taxon>Metazoa</taxon>
        <taxon>Ecdysozoa</taxon>
        <taxon>Arthropoda</taxon>
        <taxon>Chelicerata</taxon>
        <taxon>Arachnida</taxon>
        <taxon>Araneae</taxon>
        <taxon>Araneomorphae</taxon>
        <taxon>Entelegynae</taxon>
        <taxon>Araneoidea</taxon>
        <taxon>Araneidae</taxon>
        <taxon>Caerostris</taxon>
    </lineage>
</organism>
<evidence type="ECO:0000313" key="2">
    <source>
        <dbReference type="EMBL" id="GIX66801.1"/>
    </source>
</evidence>
<comment type="caution">
    <text evidence="2">The sequence shown here is derived from an EMBL/GenBank/DDBJ whole genome shotgun (WGS) entry which is preliminary data.</text>
</comment>
<keyword evidence="3" id="KW-1185">Reference proteome</keyword>
<reference evidence="2 3" key="1">
    <citation type="submission" date="2021-06" db="EMBL/GenBank/DDBJ databases">
        <title>Caerostris extrusa draft genome.</title>
        <authorList>
            <person name="Kono N."/>
            <person name="Arakawa K."/>
        </authorList>
    </citation>
    <scope>NUCLEOTIDE SEQUENCE [LARGE SCALE GENOMIC DNA]</scope>
</reference>
<sequence length="122" mass="13723">MYVEKNDRTSSETKRASSTKPDEALKATVLFAGANCSVIIKCEQWHRFCAILCSEIQLVRGKGGIIGLSRREIILQLPSFNASREVIFIQEATSCVPFDDAKDNLSRRRMECSKLVEYGSIF</sequence>
<dbReference type="EMBL" id="BPLR01001822">
    <property type="protein sequence ID" value="GIX66801.1"/>
    <property type="molecule type" value="Genomic_DNA"/>
</dbReference>
<protein>
    <submittedName>
        <fullName evidence="2">Uncharacterized protein</fullName>
    </submittedName>
</protein>
<evidence type="ECO:0000256" key="1">
    <source>
        <dbReference type="SAM" id="MobiDB-lite"/>
    </source>
</evidence>
<dbReference type="Proteomes" id="UP001054945">
    <property type="component" value="Unassembled WGS sequence"/>
</dbReference>
<accession>A0AAV4M3Z7</accession>
<proteinExistence type="predicted"/>